<dbReference type="Gene3D" id="1.10.10.10">
    <property type="entry name" value="Winged helix-like DNA-binding domain superfamily/Winged helix DNA-binding domain"/>
    <property type="match status" value="1"/>
</dbReference>
<evidence type="ECO:0000259" key="8">
    <source>
        <dbReference type="PROSITE" id="PS51755"/>
    </source>
</evidence>
<organism evidence="9 10">
    <name type="scientific">Thermocoleostomius sinensis A174</name>
    <dbReference type="NCBI Taxonomy" id="2016057"/>
    <lineage>
        <taxon>Bacteria</taxon>
        <taxon>Bacillati</taxon>
        <taxon>Cyanobacteriota</taxon>
        <taxon>Cyanophyceae</taxon>
        <taxon>Oculatellales</taxon>
        <taxon>Oculatellaceae</taxon>
        <taxon>Thermocoleostomius</taxon>
    </lineage>
</organism>
<dbReference type="GO" id="GO:0005829">
    <property type="term" value="C:cytosol"/>
    <property type="evidence" value="ECO:0007669"/>
    <property type="project" value="TreeGrafter"/>
</dbReference>
<dbReference type="Gene3D" id="3.40.50.2300">
    <property type="match status" value="3"/>
</dbReference>
<feature type="domain" description="Response regulatory" evidence="6">
    <location>
        <begin position="505"/>
        <end position="621"/>
    </location>
</feature>
<dbReference type="PROSITE" id="PS51755">
    <property type="entry name" value="OMPR_PHOB"/>
    <property type="match status" value="1"/>
</dbReference>
<dbReference type="InterPro" id="IPR036388">
    <property type="entry name" value="WH-like_DNA-bd_sf"/>
</dbReference>
<name>A0A9E9C9T7_9CYAN</name>
<dbReference type="PANTHER" id="PTHR48111:SF15">
    <property type="entry name" value="OMPR SUBFAMILY"/>
    <property type="match status" value="1"/>
</dbReference>
<feature type="modified residue" description="Phosphohistidine" evidence="2">
    <location>
        <position position="314"/>
    </location>
</feature>
<dbReference type="Pfam" id="PF00072">
    <property type="entry name" value="Response_reg"/>
    <property type="match status" value="2"/>
</dbReference>
<dbReference type="CDD" id="cd00156">
    <property type="entry name" value="REC"/>
    <property type="match status" value="1"/>
</dbReference>
<feature type="region of interest" description="Disordered" evidence="5">
    <location>
        <begin position="223"/>
        <end position="260"/>
    </location>
</feature>
<dbReference type="PANTHER" id="PTHR48111">
    <property type="entry name" value="REGULATOR OF RPOS"/>
    <property type="match status" value="1"/>
</dbReference>
<dbReference type="Pfam" id="PF00486">
    <property type="entry name" value="Trans_reg_C"/>
    <property type="match status" value="1"/>
</dbReference>
<dbReference type="Gene3D" id="6.10.250.690">
    <property type="match status" value="1"/>
</dbReference>
<dbReference type="Proteomes" id="UP001163152">
    <property type="component" value="Chromosome"/>
</dbReference>
<reference evidence="9" key="1">
    <citation type="submission" date="2022-12" db="EMBL/GenBank/DDBJ databases">
        <title>Polyphasic identification of a Novel Hot-Spring Cyanobacterium Ocullathermofonsia sinensis gen nov. sp. nov. and Genomic Insights on its Adaptations to the Thermal Habitat.</title>
        <authorList>
            <person name="Daroch M."/>
            <person name="Tang J."/>
            <person name="Jiang Y."/>
        </authorList>
    </citation>
    <scope>NUCLEOTIDE SEQUENCE</scope>
    <source>
        <strain evidence="9">PKUAC-SCTA174</strain>
    </source>
</reference>
<dbReference type="GO" id="GO:0032993">
    <property type="term" value="C:protein-DNA complex"/>
    <property type="evidence" value="ECO:0007669"/>
    <property type="project" value="TreeGrafter"/>
</dbReference>
<dbReference type="PROSITE" id="PS50894">
    <property type="entry name" value="HPT"/>
    <property type="match status" value="1"/>
</dbReference>
<dbReference type="InterPro" id="IPR008207">
    <property type="entry name" value="Sig_transdc_His_kin_Hpt_dom"/>
</dbReference>
<evidence type="ECO:0000256" key="1">
    <source>
        <dbReference type="ARBA" id="ARBA00023125"/>
    </source>
</evidence>
<feature type="domain" description="Response regulatory" evidence="6">
    <location>
        <begin position="383"/>
        <end position="496"/>
    </location>
</feature>
<sequence length="639" mass="70401">MKILLVEDDIPSASVLSEVITAQHYTVDVASDGEMGLYMATSWEYDLVLLDLLIPKLDGISLCRQLRHHGFQKPILLLTAKDSSSDIVRGLDAGADDYVTKPYDLSELLARMRALLRRGQASLAPTLLTWEQLCVNPVSAEVTYQEQVLSLSPKEYGLLGLFLRNPQRIFSRSDIIDRLWSIDASPSEGAVTNLIKDLRQKLKAAGMKTDLLETVYGLGYRLKPPPTQSATSAHSKPGAKDSSKSKASTASATEPVATQKPALQPKDLTSIYKVLERYQHTFAARVVTLEDIQPWLQAGTLSQPQQQTAAQEAHRLAGALGSFGYEAGSRLARSIEQLLIQDARLAPAQIAQFTELITQLKHELAKPPTPLVDRLPSPPDASTVLVVDADTTFTHPLQQAALAWGLQVDVATNFTIAKQKMSDALPEAVLLSLSDLAQDASLLQELAEQFSTVPVLVVTGEDRLTDRVVVSRFSIKRFLHKPISPTEVLEAIVQVLPQPQMPAAKVMILDDDPIILEALRDLLQPWGLHVTTLPDPQQFWTVLTATQPDLLVLDLEMPTFNGIDLCRVVRQDPKWGNLPILVVTAHTQMESIQHVFAAGADDFIGKPVVGPELVTRVISRIDRSRLQRELETMKRRVGT</sequence>
<dbReference type="InterPro" id="IPR039420">
    <property type="entry name" value="WalR-like"/>
</dbReference>
<dbReference type="EMBL" id="CP113797">
    <property type="protein sequence ID" value="WAL61998.1"/>
    <property type="molecule type" value="Genomic_DNA"/>
</dbReference>
<dbReference type="GO" id="GO:0000976">
    <property type="term" value="F:transcription cis-regulatory region binding"/>
    <property type="evidence" value="ECO:0007669"/>
    <property type="project" value="TreeGrafter"/>
</dbReference>
<evidence type="ECO:0000313" key="10">
    <source>
        <dbReference type="Proteomes" id="UP001163152"/>
    </source>
</evidence>
<dbReference type="InterPro" id="IPR011006">
    <property type="entry name" value="CheY-like_superfamily"/>
</dbReference>
<protein>
    <submittedName>
        <fullName evidence="9">Response regulator</fullName>
    </submittedName>
</protein>
<dbReference type="SUPFAM" id="SSF46894">
    <property type="entry name" value="C-terminal effector domain of the bipartite response regulators"/>
    <property type="match status" value="1"/>
</dbReference>
<evidence type="ECO:0000256" key="4">
    <source>
        <dbReference type="PROSITE-ProRule" id="PRU01091"/>
    </source>
</evidence>
<evidence type="ECO:0000256" key="3">
    <source>
        <dbReference type="PROSITE-ProRule" id="PRU00169"/>
    </source>
</evidence>
<feature type="domain" description="Response regulatory" evidence="6">
    <location>
        <begin position="2"/>
        <end position="116"/>
    </location>
</feature>
<dbReference type="KEGG" id="tsin:OXH18_08435"/>
<comment type="caution">
    <text evidence="3">Lacks conserved residue(s) required for the propagation of feature annotation.</text>
</comment>
<dbReference type="CDD" id="cd00383">
    <property type="entry name" value="trans_reg_C"/>
    <property type="match status" value="1"/>
</dbReference>
<dbReference type="SUPFAM" id="SSF52172">
    <property type="entry name" value="CheY-like"/>
    <property type="match status" value="3"/>
</dbReference>
<accession>A0A9E9C9T7</accession>
<keyword evidence="1 4" id="KW-0238">DNA-binding</keyword>
<dbReference type="InterPro" id="IPR016032">
    <property type="entry name" value="Sig_transdc_resp-reg_C-effctor"/>
</dbReference>
<dbReference type="Pfam" id="PF01627">
    <property type="entry name" value="Hpt"/>
    <property type="match status" value="1"/>
</dbReference>
<evidence type="ECO:0000256" key="2">
    <source>
        <dbReference type="PROSITE-ProRule" id="PRU00110"/>
    </source>
</evidence>
<dbReference type="InterPro" id="IPR036641">
    <property type="entry name" value="HPT_dom_sf"/>
</dbReference>
<dbReference type="GO" id="GO:0000156">
    <property type="term" value="F:phosphorelay response regulator activity"/>
    <property type="evidence" value="ECO:0007669"/>
    <property type="project" value="TreeGrafter"/>
</dbReference>
<gene>
    <name evidence="9" type="ORF">OXH18_08435</name>
</gene>
<evidence type="ECO:0000259" key="7">
    <source>
        <dbReference type="PROSITE" id="PS50894"/>
    </source>
</evidence>
<dbReference type="AlphaFoldDB" id="A0A9E9C9T7"/>
<dbReference type="Gene3D" id="1.20.120.160">
    <property type="entry name" value="HPT domain"/>
    <property type="match status" value="1"/>
</dbReference>
<dbReference type="SMART" id="SM00448">
    <property type="entry name" value="REC"/>
    <property type="match status" value="3"/>
</dbReference>
<evidence type="ECO:0000256" key="5">
    <source>
        <dbReference type="SAM" id="MobiDB-lite"/>
    </source>
</evidence>
<feature type="domain" description="HPt" evidence="7">
    <location>
        <begin position="274"/>
        <end position="374"/>
    </location>
</feature>
<keyword evidence="3" id="KW-0597">Phosphoprotein</keyword>
<dbReference type="SUPFAM" id="SSF47226">
    <property type="entry name" value="Histidine-containing phosphotransfer domain, HPT domain"/>
    <property type="match status" value="1"/>
</dbReference>
<dbReference type="PROSITE" id="PS50110">
    <property type="entry name" value="RESPONSE_REGULATORY"/>
    <property type="match status" value="3"/>
</dbReference>
<evidence type="ECO:0000313" key="9">
    <source>
        <dbReference type="EMBL" id="WAL61998.1"/>
    </source>
</evidence>
<dbReference type="InterPro" id="IPR001867">
    <property type="entry name" value="OmpR/PhoB-type_DNA-bd"/>
</dbReference>
<dbReference type="SMART" id="SM00862">
    <property type="entry name" value="Trans_reg_C"/>
    <property type="match status" value="1"/>
</dbReference>
<proteinExistence type="predicted"/>
<feature type="modified residue" description="4-aspartylphosphate" evidence="3">
    <location>
        <position position="554"/>
    </location>
</feature>
<dbReference type="CDD" id="cd19935">
    <property type="entry name" value="REC_OmpR_CusR-like"/>
    <property type="match status" value="1"/>
</dbReference>
<dbReference type="InterPro" id="IPR001789">
    <property type="entry name" value="Sig_transdc_resp-reg_receiver"/>
</dbReference>
<feature type="DNA-binding region" description="OmpR/PhoB-type" evidence="4">
    <location>
        <begin position="125"/>
        <end position="224"/>
    </location>
</feature>
<dbReference type="GO" id="GO:0006355">
    <property type="term" value="P:regulation of DNA-templated transcription"/>
    <property type="evidence" value="ECO:0007669"/>
    <property type="project" value="InterPro"/>
</dbReference>
<feature type="modified residue" description="4-aspartylphosphate" evidence="3">
    <location>
        <position position="51"/>
    </location>
</feature>
<dbReference type="RefSeq" id="WP_268612079.1">
    <property type="nucleotide sequence ID" value="NZ_CP113797.1"/>
</dbReference>
<keyword evidence="10" id="KW-1185">Reference proteome</keyword>
<feature type="domain" description="OmpR/PhoB-type" evidence="8">
    <location>
        <begin position="125"/>
        <end position="224"/>
    </location>
</feature>
<evidence type="ECO:0000259" key="6">
    <source>
        <dbReference type="PROSITE" id="PS50110"/>
    </source>
</evidence>